<dbReference type="Gene3D" id="1.20.1170.10">
    <property type="match status" value="1"/>
</dbReference>
<evidence type="ECO:0000256" key="1">
    <source>
        <dbReference type="SAM" id="Coils"/>
    </source>
</evidence>
<comment type="caution">
    <text evidence="3">The sequence shown here is derived from an EMBL/GenBank/DDBJ whole genome shotgun (WGS) entry which is preliminary data.</text>
</comment>
<proteinExistence type="predicted"/>
<organism evidence="3 4">
    <name type="scientific">Collybia nuda</name>
    <dbReference type="NCBI Taxonomy" id="64659"/>
    <lineage>
        <taxon>Eukaryota</taxon>
        <taxon>Fungi</taxon>
        <taxon>Dikarya</taxon>
        <taxon>Basidiomycota</taxon>
        <taxon>Agaricomycotina</taxon>
        <taxon>Agaricomycetes</taxon>
        <taxon>Agaricomycetidae</taxon>
        <taxon>Agaricales</taxon>
        <taxon>Tricholomatineae</taxon>
        <taxon>Clitocybaceae</taxon>
        <taxon>Collybia</taxon>
    </lineage>
</organism>
<name>A0A9P5YB33_9AGAR</name>
<evidence type="ECO:0000313" key="4">
    <source>
        <dbReference type="Proteomes" id="UP000807353"/>
    </source>
</evidence>
<feature type="transmembrane region" description="Helical" evidence="2">
    <location>
        <begin position="122"/>
        <end position="149"/>
    </location>
</feature>
<evidence type="ECO:0000256" key="2">
    <source>
        <dbReference type="SAM" id="Phobius"/>
    </source>
</evidence>
<keyword evidence="1" id="KW-0175">Coiled coil</keyword>
<dbReference type="OrthoDB" id="3249650at2759"/>
<gene>
    <name evidence="3" type="ORF">BDZ94DRAFT_342847</name>
</gene>
<dbReference type="AlphaFoldDB" id="A0A9P5YB33"/>
<protein>
    <submittedName>
        <fullName evidence="3">Uncharacterized protein</fullName>
    </submittedName>
</protein>
<keyword evidence="2" id="KW-0812">Transmembrane</keyword>
<dbReference type="EMBL" id="MU150247">
    <property type="protein sequence ID" value="KAF9465432.1"/>
    <property type="molecule type" value="Genomic_DNA"/>
</dbReference>
<keyword evidence="2" id="KW-1133">Transmembrane helix</keyword>
<feature type="transmembrane region" description="Helical" evidence="2">
    <location>
        <begin position="95"/>
        <end position="116"/>
    </location>
</feature>
<keyword evidence="4" id="KW-1185">Reference proteome</keyword>
<accession>A0A9P5YB33</accession>
<evidence type="ECO:0000313" key="3">
    <source>
        <dbReference type="EMBL" id="KAF9465432.1"/>
    </source>
</evidence>
<feature type="coiled-coil region" evidence="1">
    <location>
        <begin position="8"/>
        <end position="92"/>
    </location>
</feature>
<reference evidence="3" key="1">
    <citation type="submission" date="2020-11" db="EMBL/GenBank/DDBJ databases">
        <authorList>
            <consortium name="DOE Joint Genome Institute"/>
            <person name="Ahrendt S."/>
            <person name="Riley R."/>
            <person name="Andreopoulos W."/>
            <person name="Labutti K."/>
            <person name="Pangilinan J."/>
            <person name="Ruiz-Duenas F.J."/>
            <person name="Barrasa J.M."/>
            <person name="Sanchez-Garcia M."/>
            <person name="Camarero S."/>
            <person name="Miyauchi S."/>
            <person name="Serrano A."/>
            <person name="Linde D."/>
            <person name="Babiker R."/>
            <person name="Drula E."/>
            <person name="Ayuso-Fernandez I."/>
            <person name="Pacheco R."/>
            <person name="Padilla G."/>
            <person name="Ferreira P."/>
            <person name="Barriuso J."/>
            <person name="Kellner H."/>
            <person name="Castanera R."/>
            <person name="Alfaro M."/>
            <person name="Ramirez L."/>
            <person name="Pisabarro A.G."/>
            <person name="Kuo A."/>
            <person name="Tritt A."/>
            <person name="Lipzen A."/>
            <person name="He G."/>
            <person name="Yan M."/>
            <person name="Ng V."/>
            <person name="Cullen D."/>
            <person name="Martin F."/>
            <person name="Rosso M.-N."/>
            <person name="Henrissat B."/>
            <person name="Hibbett D."/>
            <person name="Martinez A.T."/>
            <person name="Grigoriev I.V."/>
        </authorList>
    </citation>
    <scope>NUCLEOTIDE SEQUENCE</scope>
    <source>
        <strain evidence="3">CBS 247.69</strain>
    </source>
</reference>
<dbReference type="Proteomes" id="UP000807353">
    <property type="component" value="Unassembled WGS sequence"/>
</dbReference>
<keyword evidence="2" id="KW-0472">Membrane</keyword>
<sequence>MKFIITFIKNNERTLAEKKTELQIYINNLDETKTDSEKMSAAFLALPPRIVEVETRLKQALEDVGANFEKRASELEIEITQLREKISKYTDLAQTAMWVAVGGTAVMGLGGLLSLVPILGPVMFWGGAIVGLAAAVTDIIAASIGIAAINEYNRKVDELNQITKDSREFPQIKAQVNLAMNGCSDLCQRLSAIGGVWAVVSFISSLASFCD</sequence>